<evidence type="ECO:0000313" key="2">
    <source>
        <dbReference type="EMBL" id="MBZ1350173.1"/>
    </source>
</evidence>
<proteinExistence type="predicted"/>
<dbReference type="EMBL" id="JAHXRI010000006">
    <property type="protein sequence ID" value="MBZ1350173.1"/>
    <property type="molecule type" value="Genomic_DNA"/>
</dbReference>
<accession>A0A953N8X6</accession>
<dbReference type="PANTHER" id="PTHR35563:SF2">
    <property type="entry name" value="BARREL METAL-DEPENDENT HYDROLASE, PUTATIVE (AFU_ORTHOLOGUE AFUA_1G16240)-RELATED"/>
    <property type="match status" value="1"/>
</dbReference>
<keyword evidence="3" id="KW-1185">Reference proteome</keyword>
<dbReference type="PANTHER" id="PTHR35563">
    <property type="entry name" value="BARREL METAL-DEPENDENT HYDROLASE, PUTATIVE (AFU_ORTHOLOGUE AFUA_1G16240)-RELATED"/>
    <property type="match status" value="1"/>
</dbReference>
<dbReference type="SUPFAM" id="SSF51556">
    <property type="entry name" value="Metallo-dependent hydrolases"/>
    <property type="match status" value="1"/>
</dbReference>
<reference evidence="2" key="1">
    <citation type="submission" date="2021-07" db="EMBL/GenBank/DDBJ databases">
        <title>New genus and species of the family Alcaligenaceae.</title>
        <authorList>
            <person name="Hahn M.W."/>
        </authorList>
    </citation>
    <scope>NUCLEOTIDE SEQUENCE</scope>
    <source>
        <strain evidence="2">LF4-65</strain>
    </source>
</reference>
<dbReference type="Pfam" id="PF04909">
    <property type="entry name" value="Amidohydro_2"/>
    <property type="match status" value="1"/>
</dbReference>
<name>A0A953N8X6_9BURK</name>
<evidence type="ECO:0000313" key="3">
    <source>
        <dbReference type="Proteomes" id="UP000739565"/>
    </source>
</evidence>
<comment type="caution">
    <text evidence="2">The sequence shown here is derived from an EMBL/GenBank/DDBJ whole genome shotgun (WGS) entry which is preliminary data.</text>
</comment>
<gene>
    <name evidence="2" type="ORF">KZZ10_05900</name>
</gene>
<feature type="domain" description="Amidohydrolase-related" evidence="1">
    <location>
        <begin position="18"/>
        <end position="288"/>
    </location>
</feature>
<dbReference type="Gene3D" id="3.20.20.140">
    <property type="entry name" value="Metal-dependent hydrolases"/>
    <property type="match status" value="1"/>
</dbReference>
<dbReference type="RefSeq" id="WP_259660565.1">
    <property type="nucleotide sequence ID" value="NZ_JAHXRI010000006.1"/>
</dbReference>
<evidence type="ECO:0000259" key="1">
    <source>
        <dbReference type="Pfam" id="PF04909"/>
    </source>
</evidence>
<dbReference type="InterPro" id="IPR006680">
    <property type="entry name" value="Amidohydro-rel"/>
</dbReference>
<dbReference type="GO" id="GO:0016787">
    <property type="term" value="F:hydrolase activity"/>
    <property type="evidence" value="ECO:0007669"/>
    <property type="project" value="InterPro"/>
</dbReference>
<dbReference type="InterPro" id="IPR032466">
    <property type="entry name" value="Metal_Hydrolase"/>
</dbReference>
<dbReference type="AlphaFoldDB" id="A0A953N8X6"/>
<organism evidence="2 3">
    <name type="scientific">Zwartia hollandica</name>
    <dbReference type="NCBI Taxonomy" id="324606"/>
    <lineage>
        <taxon>Bacteria</taxon>
        <taxon>Pseudomonadati</taxon>
        <taxon>Pseudomonadota</taxon>
        <taxon>Betaproteobacteria</taxon>
        <taxon>Burkholderiales</taxon>
        <taxon>Alcaligenaceae</taxon>
        <taxon>Zwartia</taxon>
    </lineage>
</organism>
<sequence length="288" mass="32252">MSFDLNEKVAFTAPANACDAHFHVFGSPDKYPFGPDQLRYVPPLAPLSEYLQLAKHLGLTRFVFVQPSAYGRDNSCMLDAMKEVGTGACRGIVDIDEDAPDSLLAEMDKLGVRGVRINYSPIHPMEPGLSKKMQPRIEKIAARCKEIGWHLDFLLPGWLTTEMIPFMKTLKIPFSMAHMGMNLAKDGVDAPGFKALLDLVNHGDRLAYVKFTGTYRMSKVPNFTDADPMAKALIKAAPDRLIWGSDYPHLSFGENSSVELFNLLARWTDDEKVRKQILTDNPQRLFGF</sequence>
<dbReference type="InterPro" id="IPR052358">
    <property type="entry name" value="Aro_Compnd_Degr_Hydrolases"/>
</dbReference>
<dbReference type="Proteomes" id="UP000739565">
    <property type="component" value="Unassembled WGS sequence"/>
</dbReference>
<protein>
    <submittedName>
        <fullName evidence="2">Amidohydrolase family protein</fullName>
    </submittedName>
</protein>